<dbReference type="Proteomes" id="UP001630127">
    <property type="component" value="Unassembled WGS sequence"/>
</dbReference>
<gene>
    <name evidence="1" type="ORF">ACH5RR_032458</name>
</gene>
<accession>A0ABD2YJH7</accession>
<name>A0ABD2YJH7_9GENT</name>
<dbReference type="EMBL" id="JBJUIK010000013">
    <property type="protein sequence ID" value="KAL3507076.1"/>
    <property type="molecule type" value="Genomic_DNA"/>
</dbReference>
<proteinExistence type="predicted"/>
<reference evidence="1 2" key="1">
    <citation type="submission" date="2024-11" db="EMBL/GenBank/DDBJ databases">
        <title>A near-complete genome assembly of Cinchona calisaya.</title>
        <authorList>
            <person name="Lian D.C."/>
            <person name="Zhao X.W."/>
            <person name="Wei L."/>
        </authorList>
    </citation>
    <scope>NUCLEOTIDE SEQUENCE [LARGE SCALE GENOMIC DNA]</scope>
    <source>
        <tissue evidence="1">Nenye</tissue>
    </source>
</reference>
<evidence type="ECO:0000313" key="2">
    <source>
        <dbReference type="Proteomes" id="UP001630127"/>
    </source>
</evidence>
<comment type="caution">
    <text evidence="1">The sequence shown here is derived from an EMBL/GenBank/DDBJ whole genome shotgun (WGS) entry which is preliminary data.</text>
</comment>
<evidence type="ECO:0000313" key="1">
    <source>
        <dbReference type="EMBL" id="KAL3507076.1"/>
    </source>
</evidence>
<protein>
    <recommendedName>
        <fullName evidence="3">Reverse transcriptase zinc-binding domain-containing protein</fullName>
    </recommendedName>
</protein>
<keyword evidence="2" id="KW-1185">Reference proteome</keyword>
<organism evidence="1 2">
    <name type="scientific">Cinchona calisaya</name>
    <dbReference type="NCBI Taxonomy" id="153742"/>
    <lineage>
        <taxon>Eukaryota</taxon>
        <taxon>Viridiplantae</taxon>
        <taxon>Streptophyta</taxon>
        <taxon>Embryophyta</taxon>
        <taxon>Tracheophyta</taxon>
        <taxon>Spermatophyta</taxon>
        <taxon>Magnoliopsida</taxon>
        <taxon>eudicotyledons</taxon>
        <taxon>Gunneridae</taxon>
        <taxon>Pentapetalae</taxon>
        <taxon>asterids</taxon>
        <taxon>lamiids</taxon>
        <taxon>Gentianales</taxon>
        <taxon>Rubiaceae</taxon>
        <taxon>Cinchonoideae</taxon>
        <taxon>Cinchoneae</taxon>
        <taxon>Cinchona</taxon>
    </lineage>
</organism>
<dbReference type="AlphaFoldDB" id="A0ABD2YJH7"/>
<sequence length="233" mass="26312">MPWANVLTAKYVDQGSSRENGKLFPSSMNKALVEGPLRRAWEFLLLSDCFGPSSSWCFDDVSYCLPDVIVQRILSIPRQDLSVADDFTSWGRSSSGGFCNKSAHNLGAYISKLSSLPIPNLLWIGKASVSSRVEIFLWLCVQDKLHTKNLFCSRHSFLIMLVLNVVLLARILNMSLESAPKLCRDWLDLNKFLFNPFNRPKDLDSFCLSSLVEFRCLGPDVQLHSSKEERLTS</sequence>
<evidence type="ECO:0008006" key="3">
    <source>
        <dbReference type="Google" id="ProtNLM"/>
    </source>
</evidence>